<evidence type="ECO:0000256" key="2">
    <source>
        <dbReference type="ARBA" id="ARBA00011901"/>
    </source>
</evidence>
<name>A0A1M7PQA0_9ACTN</name>
<feature type="chain" id="PRO_5013042765" description="N-acetylmuramoyl-L-alanine amidase" evidence="5">
    <location>
        <begin position="33"/>
        <end position="647"/>
    </location>
</feature>
<feature type="domain" description="N-acetylmuramoyl-L-alanine amidase" evidence="6">
    <location>
        <begin position="264"/>
        <end position="403"/>
    </location>
</feature>
<protein>
    <recommendedName>
        <fullName evidence="2">N-acetylmuramoyl-L-alanine amidase</fullName>
        <ecNumber evidence="2">3.5.1.28</ecNumber>
    </recommendedName>
</protein>
<evidence type="ECO:0000259" key="6">
    <source>
        <dbReference type="SMART" id="SM00644"/>
    </source>
</evidence>
<feature type="signal peptide" evidence="5">
    <location>
        <begin position="1"/>
        <end position="32"/>
    </location>
</feature>
<keyword evidence="3" id="KW-0378">Hydrolase</keyword>
<evidence type="ECO:0000256" key="1">
    <source>
        <dbReference type="ARBA" id="ARBA00001561"/>
    </source>
</evidence>
<dbReference type="SMART" id="SM00644">
    <property type="entry name" value="Ami_2"/>
    <property type="match status" value="1"/>
</dbReference>
<dbReference type="CDD" id="cd06583">
    <property type="entry name" value="PGRP"/>
    <property type="match status" value="1"/>
</dbReference>
<evidence type="ECO:0000313" key="7">
    <source>
        <dbReference type="EMBL" id="SHN19517.1"/>
    </source>
</evidence>
<evidence type="ECO:0000256" key="4">
    <source>
        <dbReference type="ARBA" id="ARBA00023316"/>
    </source>
</evidence>
<dbReference type="GO" id="GO:0071555">
    <property type="term" value="P:cell wall organization"/>
    <property type="evidence" value="ECO:0007669"/>
    <property type="project" value="UniProtKB-KW"/>
</dbReference>
<dbReference type="FunFam" id="3.40.80.10:FF:000006">
    <property type="entry name" value="N-acetylmuramoyl-L-alanine amidase"/>
    <property type="match status" value="1"/>
</dbReference>
<keyword evidence="8" id="KW-1185">Reference proteome</keyword>
<keyword evidence="5" id="KW-0732">Signal</keyword>
<dbReference type="InterPro" id="IPR051206">
    <property type="entry name" value="NAMLAA_amidase_2"/>
</dbReference>
<reference evidence="7 8" key="1">
    <citation type="submission" date="2016-11" db="EMBL/GenBank/DDBJ databases">
        <authorList>
            <person name="Jaros S."/>
            <person name="Januszkiewicz K."/>
            <person name="Wedrychowicz H."/>
        </authorList>
    </citation>
    <scope>NUCLEOTIDE SEQUENCE [LARGE SCALE GENOMIC DNA]</scope>
    <source>
        <strain evidence="7 8">CGMCC 4.2025</strain>
    </source>
</reference>
<accession>A0A1M7PQA0</accession>
<dbReference type="STRING" id="310782.SAMN05216499_1255"/>
<evidence type="ECO:0000256" key="5">
    <source>
        <dbReference type="SAM" id="SignalP"/>
    </source>
</evidence>
<dbReference type="PANTHER" id="PTHR30417">
    <property type="entry name" value="N-ACETYLMURAMOYL-L-ALANINE AMIDASE AMID"/>
    <property type="match status" value="1"/>
</dbReference>
<dbReference type="InterPro" id="IPR023346">
    <property type="entry name" value="Lysozyme-like_dom_sf"/>
</dbReference>
<dbReference type="InterPro" id="IPR036505">
    <property type="entry name" value="Amidase/PGRP_sf"/>
</dbReference>
<evidence type="ECO:0000313" key="8">
    <source>
        <dbReference type="Proteomes" id="UP000184111"/>
    </source>
</evidence>
<keyword evidence="4" id="KW-0961">Cell wall biogenesis/degradation</keyword>
<dbReference type="Gene3D" id="3.40.80.10">
    <property type="entry name" value="Peptidoglycan recognition protein-like"/>
    <property type="match status" value="1"/>
</dbReference>
<dbReference type="AlphaFoldDB" id="A0A1M7PQA0"/>
<proteinExistence type="predicted"/>
<sequence length="647" mass="67830">MGHRRRARRRLAACAVGATLVVMGGVTAPAEAAGVGEAGAGAAGAGPVAAGEQRDFAYAAHESGVPEPVLLAVAYQESGWEVHQGHNTSGGYGPMSLTDVTPSMLVDGAAGAAGRPDLASPASDPSLHTLPAAAALAGLPAQRVRTDRRSNIRAAAALLASYERDLRGDTPQGPAVWYSAVARYSGSSDRAAATAFADRVFATMKAGAERTTADGQEVRLAPAPALLADTTGLSSLHLERTSDAGTDCPPDLDCRSAPAATTNYQVATRPSDGMTIDYIVIHDTESSYDSAVATFQNPASRVAANYVMRASDGAVTQSVAGKDLAFHAGNYWFNMHSIGIEHEGFAAHGATWYTQVQYENTAALVTYLAAKYHVALDREHIIGHDNVPGPVDASVAGMHWDPGPYWDWNRFMEMVGAPVAEGPHGVGPVGSAVTIAPRFASNDQTVTVCPADDPTGATPACADRSEPSNFLYVRSAPSASAPLATDPYVHADGSPGTDEINDWSATVSAGQQFVVAGRQGEWTAIWYGGQKVWFDNPHGMNTVRARHVRILTTAGAADAPLFGEAYPDASEYPAGLGVDTAPAFTRYTFPAGQKYVATAQPVHRDDFYPANGTTRLTETHIQGAGTVYTIQYNHRLALVNAVDVHCT</sequence>
<dbReference type="PANTHER" id="PTHR30417:SF1">
    <property type="entry name" value="N-ACETYLMURAMOYL-L-ALANINE AMIDASE AMID"/>
    <property type="match status" value="1"/>
</dbReference>
<dbReference type="Gene3D" id="1.10.530.10">
    <property type="match status" value="1"/>
</dbReference>
<dbReference type="Pfam" id="PF01510">
    <property type="entry name" value="Amidase_2"/>
    <property type="match status" value="1"/>
</dbReference>
<evidence type="ECO:0000256" key="3">
    <source>
        <dbReference type="ARBA" id="ARBA00022801"/>
    </source>
</evidence>
<dbReference type="InterPro" id="IPR002502">
    <property type="entry name" value="Amidase_domain"/>
</dbReference>
<dbReference type="GO" id="GO:0009254">
    <property type="term" value="P:peptidoglycan turnover"/>
    <property type="evidence" value="ECO:0007669"/>
    <property type="project" value="TreeGrafter"/>
</dbReference>
<dbReference type="EMBL" id="FRBI01000025">
    <property type="protein sequence ID" value="SHN19517.1"/>
    <property type="molecule type" value="Genomic_DNA"/>
</dbReference>
<gene>
    <name evidence="7" type="ORF">SAMN05216499_1255</name>
</gene>
<dbReference type="GO" id="GO:0009253">
    <property type="term" value="P:peptidoglycan catabolic process"/>
    <property type="evidence" value="ECO:0007669"/>
    <property type="project" value="InterPro"/>
</dbReference>
<dbReference type="SUPFAM" id="SSF53955">
    <property type="entry name" value="Lysozyme-like"/>
    <property type="match status" value="1"/>
</dbReference>
<dbReference type="EC" id="3.5.1.28" evidence="2"/>
<organism evidence="7 8">
    <name type="scientific">Actinacidiphila paucisporea</name>
    <dbReference type="NCBI Taxonomy" id="310782"/>
    <lineage>
        <taxon>Bacteria</taxon>
        <taxon>Bacillati</taxon>
        <taxon>Actinomycetota</taxon>
        <taxon>Actinomycetes</taxon>
        <taxon>Kitasatosporales</taxon>
        <taxon>Streptomycetaceae</taxon>
        <taxon>Actinacidiphila</taxon>
    </lineage>
</organism>
<comment type="catalytic activity">
    <reaction evidence="1">
        <text>Hydrolyzes the link between N-acetylmuramoyl residues and L-amino acid residues in certain cell-wall glycopeptides.</text>
        <dbReference type="EC" id="3.5.1.28"/>
    </reaction>
</comment>
<dbReference type="Proteomes" id="UP000184111">
    <property type="component" value="Unassembled WGS sequence"/>
</dbReference>
<dbReference type="SUPFAM" id="SSF55846">
    <property type="entry name" value="N-acetylmuramoyl-L-alanine amidase-like"/>
    <property type="match status" value="1"/>
</dbReference>
<dbReference type="GO" id="GO:0008745">
    <property type="term" value="F:N-acetylmuramoyl-L-alanine amidase activity"/>
    <property type="evidence" value="ECO:0007669"/>
    <property type="project" value="UniProtKB-EC"/>
</dbReference>